<evidence type="ECO:0000313" key="4">
    <source>
        <dbReference type="Proteomes" id="UP000317715"/>
    </source>
</evidence>
<feature type="domain" description="YCII-related" evidence="2">
    <location>
        <begin position="23"/>
        <end position="104"/>
    </location>
</feature>
<comment type="similarity">
    <text evidence="1">Belongs to the YciI family.</text>
</comment>
<dbReference type="InterPro" id="IPR005545">
    <property type="entry name" value="YCII"/>
</dbReference>
<name>A0A4Y3NE17_PAEAU</name>
<reference evidence="3 4" key="1">
    <citation type="submission" date="2019-06" db="EMBL/GenBank/DDBJ databases">
        <title>Whole genome shotgun sequence of Paenarthrobacter aurescens NBRC 12136.</title>
        <authorList>
            <person name="Hosoyama A."/>
            <person name="Uohara A."/>
            <person name="Ohji S."/>
            <person name="Ichikawa N."/>
        </authorList>
    </citation>
    <scope>NUCLEOTIDE SEQUENCE [LARGE SCALE GENOMIC DNA]</scope>
    <source>
        <strain evidence="3 4">NBRC 12136</strain>
    </source>
</reference>
<dbReference type="InterPro" id="IPR011008">
    <property type="entry name" value="Dimeric_a/b-barrel"/>
</dbReference>
<dbReference type="Gene3D" id="3.30.70.1060">
    <property type="entry name" value="Dimeric alpha+beta barrel"/>
    <property type="match status" value="1"/>
</dbReference>
<dbReference type="AlphaFoldDB" id="A0A4Y3NE17"/>
<sequence>MKYMIMMFGSAEGMMETADPAWIQEMIGFMIQIDKDLTESGEMVFNAGLADGSTAKLVKQTPDGVITTDGPFAESKESLVGYWVVDVASEERAVEICSSIVKYAQVVELRAVQEAPPQEALPEV</sequence>
<comment type="caution">
    <text evidence="3">The sequence shown here is derived from an EMBL/GenBank/DDBJ whole genome shotgun (WGS) entry which is preliminary data.</text>
</comment>
<accession>A0A4Y3NE17</accession>
<dbReference type="RefSeq" id="WP_141280548.1">
    <property type="nucleotide sequence ID" value="NZ_BAAAWK010000001.1"/>
</dbReference>
<dbReference type="GeneID" id="97302499"/>
<dbReference type="OrthoDB" id="668782at2"/>
<dbReference type="Proteomes" id="UP000317715">
    <property type="component" value="Unassembled WGS sequence"/>
</dbReference>
<dbReference type="SUPFAM" id="SSF54909">
    <property type="entry name" value="Dimeric alpha+beta barrel"/>
    <property type="match status" value="1"/>
</dbReference>
<evidence type="ECO:0000313" key="3">
    <source>
        <dbReference type="EMBL" id="GEB17281.1"/>
    </source>
</evidence>
<dbReference type="PANTHER" id="PTHR35174">
    <property type="entry name" value="BLL7171 PROTEIN-RELATED"/>
    <property type="match status" value="1"/>
</dbReference>
<gene>
    <name evidence="3" type="ORF">AAU01_00360</name>
</gene>
<keyword evidence="4" id="KW-1185">Reference proteome</keyword>
<organism evidence="3 4">
    <name type="scientific">Paenarthrobacter aurescens</name>
    <name type="common">Arthrobacter aurescens</name>
    <dbReference type="NCBI Taxonomy" id="43663"/>
    <lineage>
        <taxon>Bacteria</taxon>
        <taxon>Bacillati</taxon>
        <taxon>Actinomycetota</taxon>
        <taxon>Actinomycetes</taxon>
        <taxon>Micrococcales</taxon>
        <taxon>Micrococcaceae</taxon>
        <taxon>Paenarthrobacter</taxon>
    </lineage>
</organism>
<dbReference type="PANTHER" id="PTHR35174:SF3">
    <property type="entry name" value="BLL7171 PROTEIN"/>
    <property type="match status" value="1"/>
</dbReference>
<dbReference type="Pfam" id="PF03795">
    <property type="entry name" value="YCII"/>
    <property type="match status" value="1"/>
</dbReference>
<dbReference type="EMBL" id="BJMD01000001">
    <property type="protein sequence ID" value="GEB17281.1"/>
    <property type="molecule type" value="Genomic_DNA"/>
</dbReference>
<protein>
    <recommendedName>
        <fullName evidence="2">YCII-related domain-containing protein</fullName>
    </recommendedName>
</protein>
<proteinExistence type="inferred from homology"/>
<evidence type="ECO:0000256" key="1">
    <source>
        <dbReference type="ARBA" id="ARBA00007689"/>
    </source>
</evidence>
<evidence type="ECO:0000259" key="2">
    <source>
        <dbReference type="Pfam" id="PF03795"/>
    </source>
</evidence>